<evidence type="ECO:0000313" key="3">
    <source>
        <dbReference type="Proteomes" id="UP001140206"/>
    </source>
</evidence>
<comment type="caution">
    <text evidence="2">The sequence shown here is derived from an EMBL/GenBank/DDBJ whole genome shotgun (WGS) entry which is preliminary data.</text>
</comment>
<dbReference type="PANTHER" id="PTHR34223">
    <property type="entry name" value="OS11G0201299 PROTEIN"/>
    <property type="match status" value="1"/>
</dbReference>
<dbReference type="Proteomes" id="UP001140206">
    <property type="component" value="Chromosome 5"/>
</dbReference>
<proteinExistence type="predicted"/>
<dbReference type="InterPro" id="IPR032675">
    <property type="entry name" value="LRR_dom_sf"/>
</dbReference>
<reference evidence="2" key="1">
    <citation type="submission" date="2022-08" db="EMBL/GenBank/DDBJ databases">
        <authorList>
            <person name="Marques A."/>
        </authorList>
    </citation>
    <scope>NUCLEOTIDE SEQUENCE</scope>
    <source>
        <strain evidence="2">RhyPub2mFocal</strain>
        <tissue evidence="2">Leaves</tissue>
    </source>
</reference>
<keyword evidence="3" id="KW-1185">Reference proteome</keyword>
<dbReference type="InterPro" id="IPR053197">
    <property type="entry name" value="F-box_SCFL_complex_component"/>
</dbReference>
<dbReference type="AlphaFoldDB" id="A0AAV8C4E9"/>
<protein>
    <submittedName>
        <fullName evidence="2">F-box/RNI-like superfamily protein</fullName>
    </submittedName>
</protein>
<evidence type="ECO:0000313" key="2">
    <source>
        <dbReference type="EMBL" id="KAJ4750090.1"/>
    </source>
</evidence>
<sequence length="459" mass="52991">MRGTNLFPVRFCSISFAEIRSRLLLFWVMNPSLPVQGSAALTLREFPMKRAHTAEIDFMSNLPEELLLYIMRLSSLKARAAVQTCILSKRWMHLWEFLPDLDFDLREFNNGDPEQDQQRFSCFVTTMLERRKTHILHKFRLSSGNLCKNQHGLSIRKWVAYAIQHQVHMLELAVCLCDADTVLTDYVFACDSIEELHLHLSQCHPGGCLFGTEKINLPRVRKLQLNSQCITHADFISYLISGCLLLEELWLESFDLPFDSTISSQKLKHLTLKNCRFITELTIIAPNLVSFCFFGSIIGLQRLINQCGSLLSLTISAVGSLAGIYDIDIFPSKNVLSRLESLEFCVPKNEPTPESPSFYTVYNLKKLSICGHSFDRFPCIWKYLPNLEKLTVWSSCQHSKEQYSESLKWDDVLRRALIECKRLKIVGVVFTVYDDRKRKLLEDLRQLRDVEIVISDRGF</sequence>
<name>A0AAV8C4E9_9POAL</name>
<dbReference type="EMBL" id="JAMFTS010000005">
    <property type="protein sequence ID" value="KAJ4750090.1"/>
    <property type="molecule type" value="Genomic_DNA"/>
</dbReference>
<evidence type="ECO:0000259" key="1">
    <source>
        <dbReference type="Pfam" id="PF24758"/>
    </source>
</evidence>
<accession>A0AAV8C4E9</accession>
<dbReference type="InterPro" id="IPR055411">
    <property type="entry name" value="LRR_FXL15/At3g58940/PEG3-like"/>
</dbReference>
<gene>
    <name evidence="2" type="ORF">LUZ62_084495</name>
</gene>
<dbReference type="SUPFAM" id="SSF81383">
    <property type="entry name" value="F-box domain"/>
    <property type="match status" value="1"/>
</dbReference>
<dbReference type="InterPro" id="IPR036047">
    <property type="entry name" value="F-box-like_dom_sf"/>
</dbReference>
<organism evidence="2 3">
    <name type="scientific">Rhynchospora pubera</name>
    <dbReference type="NCBI Taxonomy" id="906938"/>
    <lineage>
        <taxon>Eukaryota</taxon>
        <taxon>Viridiplantae</taxon>
        <taxon>Streptophyta</taxon>
        <taxon>Embryophyta</taxon>
        <taxon>Tracheophyta</taxon>
        <taxon>Spermatophyta</taxon>
        <taxon>Magnoliopsida</taxon>
        <taxon>Liliopsida</taxon>
        <taxon>Poales</taxon>
        <taxon>Cyperaceae</taxon>
        <taxon>Cyperoideae</taxon>
        <taxon>Rhynchosporeae</taxon>
        <taxon>Rhynchospora</taxon>
    </lineage>
</organism>
<dbReference type="SUPFAM" id="SSF52058">
    <property type="entry name" value="L domain-like"/>
    <property type="match status" value="1"/>
</dbReference>
<dbReference type="Pfam" id="PF24758">
    <property type="entry name" value="LRR_At5g56370"/>
    <property type="match status" value="1"/>
</dbReference>
<dbReference type="Gene3D" id="3.80.10.10">
    <property type="entry name" value="Ribonuclease Inhibitor"/>
    <property type="match status" value="1"/>
</dbReference>
<feature type="domain" description="F-box/LRR-repeat protein 15/At3g58940/PEG3-like LRR" evidence="1">
    <location>
        <begin position="156"/>
        <end position="296"/>
    </location>
</feature>
<dbReference type="PANTHER" id="PTHR34223:SF83">
    <property type="entry name" value="F-BOX DOMAIN-CONTAINING PROTEIN"/>
    <property type="match status" value="1"/>
</dbReference>